<evidence type="ECO:0000313" key="1">
    <source>
        <dbReference type="EMBL" id="QHT75998.1"/>
    </source>
</evidence>
<dbReference type="EMBL" id="MN739886">
    <property type="protein sequence ID" value="QHT75998.1"/>
    <property type="molecule type" value="Genomic_DNA"/>
</dbReference>
<protein>
    <submittedName>
        <fullName evidence="1">Uncharacterized protein</fullName>
    </submittedName>
</protein>
<name>A0A6C0H614_9ZZZZ</name>
<organism evidence="1">
    <name type="scientific">viral metagenome</name>
    <dbReference type="NCBI Taxonomy" id="1070528"/>
    <lineage>
        <taxon>unclassified sequences</taxon>
        <taxon>metagenomes</taxon>
        <taxon>organismal metagenomes</taxon>
    </lineage>
</organism>
<sequence>MNYSKNFENNYIITSFNSGNVSCFGDYDKLKYVIKTISENDDFETIKKTL</sequence>
<accession>A0A6C0H614</accession>
<proteinExistence type="predicted"/>
<dbReference type="AlphaFoldDB" id="A0A6C0H614"/>
<reference evidence="1" key="1">
    <citation type="journal article" date="2020" name="Nature">
        <title>Giant virus diversity and host interactions through global metagenomics.</title>
        <authorList>
            <person name="Schulz F."/>
            <person name="Roux S."/>
            <person name="Paez-Espino D."/>
            <person name="Jungbluth S."/>
            <person name="Walsh D.A."/>
            <person name="Denef V.J."/>
            <person name="McMahon K.D."/>
            <person name="Konstantinidis K.T."/>
            <person name="Eloe-Fadrosh E.A."/>
            <person name="Kyrpides N.C."/>
            <person name="Woyke T."/>
        </authorList>
    </citation>
    <scope>NUCLEOTIDE SEQUENCE</scope>
    <source>
        <strain evidence="1">GVMAG-M-3300023179-71</strain>
    </source>
</reference>